<name>A0ABR7BGY8_9PSED</name>
<keyword evidence="3" id="KW-1185">Reference proteome</keyword>
<dbReference type="InterPro" id="IPR020958">
    <property type="entry name" value="DUF3686"/>
</dbReference>
<dbReference type="InterPro" id="IPR027417">
    <property type="entry name" value="P-loop_NTPase"/>
</dbReference>
<dbReference type="Gene3D" id="3.40.50.300">
    <property type="entry name" value="P-loop containing nucleotide triphosphate hydrolases"/>
    <property type="match status" value="1"/>
</dbReference>
<dbReference type="RefSeq" id="WP_187519140.1">
    <property type="nucleotide sequence ID" value="NZ_JACONV010000011.1"/>
</dbReference>
<accession>A0ABR7BGY8</accession>
<comment type="caution">
    <text evidence="2">The sequence shown here is derived from an EMBL/GenBank/DDBJ whole genome shotgun (WGS) entry which is preliminary data.</text>
</comment>
<reference evidence="2 3" key="1">
    <citation type="submission" date="2020-08" db="EMBL/GenBank/DDBJ databases">
        <title>Putative novel bacterial strains isolated from necrotic wheat leaf tissues caused by Xanthomonas translucens.</title>
        <authorList>
            <person name="Tambong J.T."/>
        </authorList>
    </citation>
    <scope>NUCLEOTIDE SEQUENCE [LARGE SCALE GENOMIC DNA]</scope>
    <source>
        <strain evidence="2 3">DOAB 1067</strain>
    </source>
</reference>
<dbReference type="SUPFAM" id="SSF52540">
    <property type="entry name" value="P-loop containing nucleoside triphosphate hydrolases"/>
    <property type="match status" value="1"/>
</dbReference>
<evidence type="ECO:0000313" key="2">
    <source>
        <dbReference type="EMBL" id="MBC3956444.1"/>
    </source>
</evidence>
<protein>
    <submittedName>
        <fullName evidence="2">DNA repair ATPase</fullName>
    </submittedName>
</protein>
<proteinExistence type="predicted"/>
<dbReference type="Proteomes" id="UP000660131">
    <property type="component" value="Unassembled WGS sequence"/>
</dbReference>
<organism evidence="2 3">
    <name type="scientific">Pseudomonas triticifolii</name>
    <dbReference type="NCBI Taxonomy" id="2762592"/>
    <lineage>
        <taxon>Bacteria</taxon>
        <taxon>Pseudomonadati</taxon>
        <taxon>Pseudomonadota</taxon>
        <taxon>Gammaproteobacteria</taxon>
        <taxon>Pseudomonadales</taxon>
        <taxon>Pseudomonadaceae</taxon>
        <taxon>Pseudomonas</taxon>
    </lineage>
</organism>
<dbReference type="EMBL" id="JACONV010000011">
    <property type="protein sequence ID" value="MBC3956444.1"/>
    <property type="molecule type" value="Genomic_DNA"/>
</dbReference>
<gene>
    <name evidence="2" type="ORF">H8S56_15645</name>
</gene>
<evidence type="ECO:0000313" key="3">
    <source>
        <dbReference type="Proteomes" id="UP000660131"/>
    </source>
</evidence>
<sequence>MSQDQLENPPQEASNTAVTESGAYEVLLKRLQEQGNTLSQQVDTLNAQRLEVFGCSSMEVLGRTRLRTENNCIARDIARVGQELVFGYNVSLGLNVETRIEDVFTLYRLSEGEQGYEARPLGLEGTWLDDPLFRKDFAELYTYYRDARLLELLVSENRLLASFQFGERITDVRVFRWSLSAAGQDVRYLDNRGERDITAVPPYDFEWVRAGRELIVNDRIPRISILDSVHIHLDSGDLVISIESPSASGLELCREALVEKSQSLPDLQVAFAKLGNLILLSVRPYKESQCRYMVCNLKAFNLTRIDAIGTACQQLPDDHGIVFPGGLYLQSGEHRTFESALHGMLFKRLLRSPNGEDFLYIFHDAVEGRSALFTYNTIRRQLLAPVYAHGHARLEDGRMVIFTADVEPSRNHPVQIWQTPFFTEEYAAQQPLNDSFIGRIGNAELVRGISDLYDLAREARATRATASRFLGLGSRVAVLFDKHHWLSHESIAPVSGSLRGIAHSGTSIADEFEKVEHVQAHSVRLMQEARQRYVALSSQLRLESGEGIQGFVARLDSITELRGYLLTLREQRYIDIAAIDEMEQNLHAEFERAAGEAAGFMSQPDALLPYIKQLDELDLGVQASASVFELEQPLSGLAKLATGLELLSGLASSLNVEDATQRTYIVEAISNVYARMNQSMAHARSRNKVLASSESVAQFAAQFQLIGQGLTHALSLANSPQACDEQLSKLLIQLDELESRFGEHESFLSDVIARRDEVIDAFEQHRQTLIDARQRQAQGLHEAATRILDSLPRRLANCADIDRLNGFFASDPQILKLRELSGRLRGLEGSVQADDIEARLKAARDQAVRGQRDKADLVDASGTLLKLGPRHLFSINTQPLDLTLLPRDEQLWVHITGTDFFDRLNDEAIASFSACFQASLESESDSVYRSEYLAGQVLDSAAHAGTDLSHMTFVQLEQHIRQFSTALYKEGYEKGVHDHDAALILQQVMPCMTAAGLLYFSPAARALALIAWHLPGVFESRMKDWPRRARSSAAVLRLFNHPDGVNEMRHDIALTLEAFATETGLPVSPGIVSQSAAYLAAALMQETLAFEVSGHGWAILGALERRLDAQGCSDELTDAVHAMAGDLRAQWALIGHWVVGACRDSEQRTLAHFAPEAMALLLLRFAGKPTLRINTSSLDIRVNGLLGDHPTLSAGSMAFTLDDFFTRLRHHREVFVPQLQRYQTLRQSIIRREREALRIDDFRPRPLTSFVRNQLINDVYLPLIADNLAKQTGTAGEGKRSDLMGLLMLISPPGYGKTSLVEYVAFQLGMALVKINGPALGHRTHSLDPAQAADGPARQELEKLNLALEMGNNVCLLIDDIQHLSPEFLQKFISLCDGSRRIENVWKGQTRTCDLRGKKFCIVMAGNPYTESGELFKIPDMLVNRADVYNLGEVSGGSEAAFALSYIENCMTSNPVLAPLANRDMQDLYRLVEHARGEVFSATDLGHDYSRAQVNELAETLSRLMVIRDVLLRVNAAYIDSASQADKYRTEPPFRLQGSYRNMNKLAEKVSAVMNESEIDQLISDHYRGESQLLTHGAEENLLKLAELRGQLSDEQASRWEQIKKAFIRNQAMGGDSADVGNRIVAQLSDAVEGIRAIADRPQRA</sequence>
<dbReference type="InterPro" id="IPR003593">
    <property type="entry name" value="AAA+_ATPase"/>
</dbReference>
<dbReference type="InterPro" id="IPR057224">
    <property type="entry name" value="DUF7902"/>
</dbReference>
<evidence type="ECO:0000259" key="1">
    <source>
        <dbReference type="SMART" id="SM00382"/>
    </source>
</evidence>
<dbReference type="InterPro" id="IPR003959">
    <property type="entry name" value="ATPase_AAA_core"/>
</dbReference>
<feature type="domain" description="AAA+ ATPase" evidence="1">
    <location>
        <begin position="1283"/>
        <end position="1436"/>
    </location>
</feature>
<dbReference type="SMART" id="SM00382">
    <property type="entry name" value="AAA"/>
    <property type="match status" value="1"/>
</dbReference>
<dbReference type="Pfam" id="PF25472">
    <property type="entry name" value="DUF7902"/>
    <property type="match status" value="1"/>
</dbReference>
<dbReference type="Pfam" id="PF12458">
    <property type="entry name" value="DUF3686"/>
    <property type="match status" value="1"/>
</dbReference>
<dbReference type="Pfam" id="PF00004">
    <property type="entry name" value="AAA"/>
    <property type="match status" value="1"/>
</dbReference>